<protein>
    <submittedName>
        <fullName evidence="1">Uncharacterized protein</fullName>
    </submittedName>
</protein>
<name>A0A9P0PA23_ACAOB</name>
<gene>
    <name evidence="1" type="ORF">ACAOBT_LOCUS10634</name>
</gene>
<accession>A0A9P0PA23</accession>
<reference evidence="1" key="1">
    <citation type="submission" date="2022-03" db="EMBL/GenBank/DDBJ databases">
        <authorList>
            <person name="Sayadi A."/>
        </authorList>
    </citation>
    <scope>NUCLEOTIDE SEQUENCE</scope>
</reference>
<organism evidence="1 2">
    <name type="scientific">Acanthoscelides obtectus</name>
    <name type="common">Bean weevil</name>
    <name type="synonym">Bruchus obtectus</name>
    <dbReference type="NCBI Taxonomy" id="200917"/>
    <lineage>
        <taxon>Eukaryota</taxon>
        <taxon>Metazoa</taxon>
        <taxon>Ecdysozoa</taxon>
        <taxon>Arthropoda</taxon>
        <taxon>Hexapoda</taxon>
        <taxon>Insecta</taxon>
        <taxon>Pterygota</taxon>
        <taxon>Neoptera</taxon>
        <taxon>Endopterygota</taxon>
        <taxon>Coleoptera</taxon>
        <taxon>Polyphaga</taxon>
        <taxon>Cucujiformia</taxon>
        <taxon>Chrysomeloidea</taxon>
        <taxon>Chrysomelidae</taxon>
        <taxon>Bruchinae</taxon>
        <taxon>Bruchini</taxon>
        <taxon>Acanthoscelides</taxon>
    </lineage>
</organism>
<dbReference type="EMBL" id="CAKOFQ010006811">
    <property type="protein sequence ID" value="CAH1973584.1"/>
    <property type="molecule type" value="Genomic_DNA"/>
</dbReference>
<keyword evidence="2" id="KW-1185">Reference proteome</keyword>
<sequence length="35" mass="4066">MCKIAFCSIWSFSRLSEFLLGKMAFHAFANLMHLN</sequence>
<evidence type="ECO:0000313" key="2">
    <source>
        <dbReference type="Proteomes" id="UP001152888"/>
    </source>
</evidence>
<proteinExistence type="predicted"/>
<comment type="caution">
    <text evidence="1">The sequence shown here is derived from an EMBL/GenBank/DDBJ whole genome shotgun (WGS) entry which is preliminary data.</text>
</comment>
<dbReference type="AlphaFoldDB" id="A0A9P0PA23"/>
<dbReference type="Proteomes" id="UP001152888">
    <property type="component" value="Unassembled WGS sequence"/>
</dbReference>
<evidence type="ECO:0000313" key="1">
    <source>
        <dbReference type="EMBL" id="CAH1973584.1"/>
    </source>
</evidence>